<feature type="domain" description="TadE-like" evidence="2">
    <location>
        <begin position="21"/>
        <end position="63"/>
    </location>
</feature>
<comment type="caution">
    <text evidence="3">The sequence shown here is derived from an EMBL/GenBank/DDBJ whole genome shotgun (WGS) entry which is preliminary data.</text>
</comment>
<evidence type="ECO:0000313" key="3">
    <source>
        <dbReference type="EMBL" id="GAB78376.1"/>
    </source>
</evidence>
<reference evidence="3 4" key="1">
    <citation type="submission" date="2012-08" db="EMBL/GenBank/DDBJ databases">
        <title>Whole genome shotgun sequence of Austwickia chelonae NBRC 105200.</title>
        <authorList>
            <person name="Yoshida I."/>
            <person name="Hosoyama A."/>
            <person name="Tsuchikane K."/>
            <person name="Katsumata H."/>
            <person name="Ando Y."/>
            <person name="Ohji S."/>
            <person name="Hamada M."/>
            <person name="Tamura T."/>
            <person name="Yamazoe A."/>
            <person name="Yamazaki S."/>
            <person name="Fujita N."/>
        </authorList>
    </citation>
    <scope>NUCLEOTIDE SEQUENCE [LARGE SCALE GENOMIC DNA]</scope>
    <source>
        <strain evidence="3 4">NBRC 105200</strain>
    </source>
</reference>
<dbReference type="RefSeq" id="WP_006503131.1">
    <property type="nucleotide sequence ID" value="NZ_BAGZ01000008.1"/>
</dbReference>
<organism evidence="3 4">
    <name type="scientific">Austwickia chelonae NBRC 105200</name>
    <dbReference type="NCBI Taxonomy" id="1184607"/>
    <lineage>
        <taxon>Bacteria</taxon>
        <taxon>Bacillati</taxon>
        <taxon>Actinomycetota</taxon>
        <taxon>Actinomycetes</taxon>
        <taxon>Micrococcales</taxon>
        <taxon>Dermatophilaceae</taxon>
        <taxon>Austwickia</taxon>
    </lineage>
</organism>
<name>K6UMS8_9MICO</name>
<proteinExistence type="predicted"/>
<sequence length="139" mass="14632">MSAAPHQGGHGPEVHDRTEEGSAVVDFVLVSVLVCAITLSLLQLGFALHVRNTLTWAASEGARAGARTGMTLEQGAARSQDLVTQSLSARYAQDVHVLRRVENGVAVVEVQITAPLPVIALWGPPGAVTTRGRAFAEDQ</sequence>
<keyword evidence="4" id="KW-1185">Reference proteome</keyword>
<dbReference type="Proteomes" id="UP000008495">
    <property type="component" value="Unassembled WGS sequence"/>
</dbReference>
<dbReference type="EMBL" id="BAGZ01000008">
    <property type="protein sequence ID" value="GAB78376.1"/>
    <property type="molecule type" value="Genomic_DNA"/>
</dbReference>
<protein>
    <recommendedName>
        <fullName evidence="2">TadE-like domain-containing protein</fullName>
    </recommendedName>
</protein>
<dbReference type="eggNOG" id="ENOG5032T1V">
    <property type="taxonomic scope" value="Bacteria"/>
</dbReference>
<keyword evidence="1" id="KW-0472">Membrane</keyword>
<keyword evidence="1" id="KW-0812">Transmembrane</keyword>
<evidence type="ECO:0000259" key="2">
    <source>
        <dbReference type="Pfam" id="PF07811"/>
    </source>
</evidence>
<feature type="transmembrane region" description="Helical" evidence="1">
    <location>
        <begin position="27"/>
        <end position="48"/>
    </location>
</feature>
<accession>K6UMS8</accession>
<evidence type="ECO:0000313" key="4">
    <source>
        <dbReference type="Proteomes" id="UP000008495"/>
    </source>
</evidence>
<dbReference type="InterPro" id="IPR012495">
    <property type="entry name" value="TadE-like_dom"/>
</dbReference>
<keyword evidence="1" id="KW-1133">Transmembrane helix</keyword>
<dbReference type="AlphaFoldDB" id="K6UMS8"/>
<dbReference type="Pfam" id="PF07811">
    <property type="entry name" value="TadE"/>
    <property type="match status" value="1"/>
</dbReference>
<gene>
    <name evidence="3" type="ORF">AUCHE_08_06240</name>
</gene>
<dbReference type="STRING" id="100225.SAMN05421595_0893"/>
<dbReference type="OrthoDB" id="3254574at2"/>
<evidence type="ECO:0000256" key="1">
    <source>
        <dbReference type="SAM" id="Phobius"/>
    </source>
</evidence>